<protein>
    <recommendedName>
        <fullName evidence="2 5">Aminoglycoside N(3)-acetyltransferase</fullName>
        <ecNumber evidence="5">2.3.1.-</ecNumber>
    </recommendedName>
</protein>
<feature type="domain" description="DUF4910" evidence="7">
    <location>
        <begin position="283"/>
        <end position="622"/>
    </location>
</feature>
<gene>
    <name evidence="8" type="ORF">IMC75_04675</name>
</gene>
<organism evidence="8 9">
    <name type="scientific">Campylobacter peloridis</name>
    <dbReference type="NCBI Taxonomy" id="488546"/>
    <lineage>
        <taxon>Bacteria</taxon>
        <taxon>Pseudomonadati</taxon>
        <taxon>Campylobacterota</taxon>
        <taxon>Epsilonproteobacteria</taxon>
        <taxon>Campylobacterales</taxon>
        <taxon>Campylobacteraceae</taxon>
        <taxon>Campylobacter</taxon>
    </lineage>
</organism>
<dbReference type="EC" id="2.3.1.-" evidence="5"/>
<evidence type="ECO:0000259" key="7">
    <source>
        <dbReference type="Pfam" id="PF16254"/>
    </source>
</evidence>
<evidence type="ECO:0000256" key="3">
    <source>
        <dbReference type="ARBA" id="ARBA00022679"/>
    </source>
</evidence>
<keyword evidence="4 5" id="KW-0012">Acyltransferase</keyword>
<dbReference type="InterPro" id="IPR003679">
    <property type="entry name" value="Amioglycoside_AcTrfase"/>
</dbReference>
<dbReference type="SUPFAM" id="SSF53187">
    <property type="entry name" value="Zn-dependent exopeptidases"/>
    <property type="match status" value="1"/>
</dbReference>
<evidence type="ECO:0000256" key="5">
    <source>
        <dbReference type="RuleBase" id="RU365031"/>
    </source>
</evidence>
<keyword evidence="3 5" id="KW-0808">Transferase</keyword>
<dbReference type="RefSeq" id="WP_148308763.1">
    <property type="nucleotide sequence ID" value="NZ_CP063079.1"/>
</dbReference>
<dbReference type="Gene3D" id="3.40.630.10">
    <property type="entry name" value="Zn peptidases"/>
    <property type="match status" value="1"/>
</dbReference>
<feature type="domain" description="DUF2172" evidence="6">
    <location>
        <begin position="333"/>
        <end position="426"/>
    </location>
</feature>
<evidence type="ECO:0000259" key="6">
    <source>
        <dbReference type="Pfam" id="PF09940"/>
    </source>
</evidence>
<comment type="similarity">
    <text evidence="1 5">Belongs to the antibiotic N-acetyltransferase family.</text>
</comment>
<dbReference type="InterPro" id="IPR028345">
    <property type="entry name" value="Antibiotic_NAT-like"/>
</dbReference>
<evidence type="ECO:0000256" key="1">
    <source>
        <dbReference type="ARBA" id="ARBA00006383"/>
    </source>
</evidence>
<dbReference type="Gene3D" id="3.50.30.90">
    <property type="match status" value="1"/>
</dbReference>
<evidence type="ECO:0000313" key="9">
    <source>
        <dbReference type="Proteomes" id="UP000595070"/>
    </source>
</evidence>
<evidence type="ECO:0000256" key="2">
    <source>
        <dbReference type="ARBA" id="ARBA00012882"/>
    </source>
</evidence>
<dbReference type="PANTHER" id="PTHR11104">
    <property type="entry name" value="AMINOGLYCOSIDE N3-ACETYLTRANSFERASE"/>
    <property type="match status" value="1"/>
</dbReference>
<dbReference type="EMBL" id="CP063079">
    <property type="protein sequence ID" value="QOQ88270.1"/>
    <property type="molecule type" value="Genomic_DNA"/>
</dbReference>
<keyword evidence="9" id="KW-1185">Reference proteome</keyword>
<sequence>MYTKSDFVNAIHSVDINAGDLVMVHCGLDRLGVIMEGVKSSDELSASIMDSLMEIIADGTLVVPTFTYSFGNNEIFDPKTTPCPTMGQFSEYFWKQNGVYRSLDPFLSVAAKGSQAETITKIYANTSFGKNSFFDRFTRMGGKILCIGVELRWATILHSYEEEFKVPHRYKKFFIGDIKDKDRIQRISWIYNVRPLCSNAYPTFKKIMEKCIEAGLVKSAPLGKGFVSSVKAQIYKEFAFKQFSKDPWITAVGPECDLIEKEKERTGFQDYDISLKDTNILSLAKNLYNLPRDVVSDGYDATLYALKSIYTNMKIYKFTSGYKAFDWIVPERWICKEAYLCKMNGELVFSTDQNPLHVMRYSLPFDGEVTYEELLKHLHVLDLKNSSNDEVVCISKPYERSWGLCCTKNQRQSLKESRYKVKIDSSFSYGELKVGELEIQGQSDECILLCANLSSPYQFNNGLSGVIAGLKIIETLSKKKTYYSYKLVIAPESVGFDCYFSRIDKNKEKIHLLVLLDNLASKNPLSITTSHKINPSLSSIIEYISIKNDTSAYDFQTFTSDSHMFNEFKTRMVYFCRKLNFNNEKILCLNHASSFDNLENANLLNLEKSIDLVLELLLFYENDLKIKKLFSGNLFAENIDEIDYNKDKLFINAFNCKDNELLSQIAKKNKCDLKELIRIAKILEAAHLVELKRC</sequence>
<evidence type="ECO:0000313" key="8">
    <source>
        <dbReference type="EMBL" id="QOQ88270.1"/>
    </source>
</evidence>
<dbReference type="InterPro" id="IPR032589">
    <property type="entry name" value="DUF4910"/>
</dbReference>
<proteinExistence type="inferred from homology"/>
<dbReference type="InterPro" id="IPR032610">
    <property type="entry name" value="DUF2172"/>
</dbReference>
<dbReference type="Pfam" id="PF02522">
    <property type="entry name" value="Antibiotic_NAT"/>
    <property type="match status" value="1"/>
</dbReference>
<dbReference type="PANTHER" id="PTHR11104:SF0">
    <property type="entry name" value="SPBETA PROPHAGE-DERIVED AMINOGLYCOSIDE N(3')-ACETYLTRANSFERASE-LIKE PROTEIN YOKD"/>
    <property type="match status" value="1"/>
</dbReference>
<accession>A0ABX6TQS2</accession>
<dbReference type="Pfam" id="PF16254">
    <property type="entry name" value="DUF4910"/>
    <property type="match status" value="1"/>
</dbReference>
<name>A0ABX6TQS2_9BACT</name>
<dbReference type="Pfam" id="PF09940">
    <property type="entry name" value="DUF2172"/>
    <property type="match status" value="1"/>
</dbReference>
<evidence type="ECO:0000256" key="4">
    <source>
        <dbReference type="ARBA" id="ARBA00023315"/>
    </source>
</evidence>
<reference evidence="8 9" key="1">
    <citation type="submission" date="2020-10" db="EMBL/GenBank/DDBJ databases">
        <title>Campylobacter and Helicobacter PacBio genomes.</title>
        <authorList>
            <person name="Lane C."/>
        </authorList>
    </citation>
    <scope>NUCLEOTIDE SEQUENCE [LARGE SCALE GENOMIC DNA]</scope>
    <source>
        <strain evidence="8 9">2016D-0074</strain>
    </source>
</reference>
<comment type="catalytic activity">
    <reaction evidence="5">
        <text>a 2-deoxystreptamine antibiotic + acetyl-CoA = an N(3)-acetyl-2-deoxystreptamine antibiotic + CoA + H(+)</text>
        <dbReference type="Rhea" id="RHEA:12665"/>
        <dbReference type="ChEBI" id="CHEBI:15378"/>
        <dbReference type="ChEBI" id="CHEBI:57287"/>
        <dbReference type="ChEBI" id="CHEBI:57288"/>
        <dbReference type="ChEBI" id="CHEBI:57921"/>
        <dbReference type="ChEBI" id="CHEBI:77452"/>
        <dbReference type="EC" id="2.3.1.81"/>
    </reaction>
</comment>
<dbReference type="Proteomes" id="UP000595070">
    <property type="component" value="Chromosome"/>
</dbReference>
<keyword evidence="5" id="KW-0046">Antibiotic resistance</keyword>
<dbReference type="SUPFAM" id="SSF110710">
    <property type="entry name" value="TTHA0583/YokD-like"/>
    <property type="match status" value="1"/>
</dbReference>